<evidence type="ECO:0000256" key="4">
    <source>
        <dbReference type="ARBA" id="ARBA00022842"/>
    </source>
</evidence>
<dbReference type="GO" id="GO:0000287">
    <property type="term" value="F:magnesium ion binding"/>
    <property type="evidence" value="ECO:0007669"/>
    <property type="project" value="UniProtKB-UniRule"/>
</dbReference>
<sequence length="775" mass="80836">MHGLDGLDGLQQAAVWTVLAISIFGIVYAFILRSQILAQDTGTDKMREVWGFIRSGANAYLSSQFRVIAILVAVLTFFLAASVFIVPPTHEAVEVFGDNATVAVAIGRAVAFLMGSLFSYAVGFVGMNVAVEGNVRVAAASRKGYNPALQIAYKSGSVTGMLTVGLGLLGGTLIFLVFGIAAPDALLGFGFGGSLIALFMRVGGGIYTKAADVGADLVGKVEAGIPEDDPRNAAVIADLVGDNVGDCAGMAADVFESFEVTLVSALILGLVLADISSGAMFDGTYDMRFVIFPLVLRGIGVIASVIGNLFVKTDERTRNAMAAMNRGFYIAAAIAVVASAVASYFFMRHPETGVVDWRPFFATVSGVLLAIALDKLTEYFTSTHFNPVKETSKSSQTGAATNILSGLALGMESSVWAISVIAISIFSSVVIFAGYSADAMITFTAVLYGVSLTGIGMLLLTGNTISMDSFGPISDNANGIGEMAGLDKNARNVMDDLDAVGNTTKAVTKGIAIGSAVIAAVALFGSYLTDVGRIQQPLIDKGILTEDDRLVGINVALPEVFIGLLIGGAIPFLFSALTIRAVSRAAAQIVNEVRRQFRIPGLMEGKVQPDYARAVMISTVAAQKELISLGIIAVVVPVMVGFLLGVEALGGFLAGIILTGQLMAVFQSNAGGAWDNAKKYIEEGNFGGKHSEPHKAAVVGDTVGDPLKDTSGPALNPMIKVINLVALIIAPVVVTLTKPGEPLGVGVMIGMVVCFAALVWAVWQSKREAPQTDIK</sequence>
<protein>
    <recommendedName>
        <fullName evidence="9">K(+)-insensitive pyrophosphate-energized proton pump</fullName>
        <ecNumber evidence="9">7.1.3.1</ecNumber>
    </recommendedName>
    <alternativeName>
        <fullName evidence="9">Membrane-bound proton-translocating pyrophosphatase</fullName>
    </alternativeName>
    <alternativeName>
        <fullName evidence="9">Pyrophosphate-energized inorganic pyrophosphatase</fullName>
        <shortName evidence="9">H(+)-PPase</shortName>
    </alternativeName>
</protein>
<comment type="catalytic activity">
    <reaction evidence="9">
        <text>diphosphate + H2O + H(+)(in) = 2 phosphate + 2 H(+)(out)</text>
        <dbReference type="Rhea" id="RHEA:13973"/>
        <dbReference type="ChEBI" id="CHEBI:15377"/>
        <dbReference type="ChEBI" id="CHEBI:15378"/>
        <dbReference type="ChEBI" id="CHEBI:33019"/>
        <dbReference type="ChEBI" id="CHEBI:43474"/>
        <dbReference type="EC" id="7.1.3.1"/>
    </reaction>
</comment>
<dbReference type="NCBIfam" id="NF001952">
    <property type="entry name" value="PRK00733.1-4"/>
    <property type="match status" value="1"/>
</dbReference>
<keyword evidence="3 9" id="KW-0812">Transmembrane</keyword>
<dbReference type="Proteomes" id="UP000220527">
    <property type="component" value="Unassembled WGS sequence"/>
</dbReference>
<evidence type="ECO:0000313" key="10">
    <source>
        <dbReference type="EMBL" id="PDW03882.1"/>
    </source>
</evidence>
<feature type="site" description="Determinant of potassium independence" evidence="9">
    <location>
        <position position="505"/>
    </location>
</feature>
<dbReference type="EMBL" id="NQWI01000019">
    <property type="protein sequence ID" value="PDW03882.1"/>
    <property type="molecule type" value="Genomic_DNA"/>
</dbReference>
<evidence type="ECO:0000256" key="9">
    <source>
        <dbReference type="HAMAP-Rule" id="MF_01129"/>
    </source>
</evidence>
<reference evidence="11" key="1">
    <citation type="submission" date="2017-08" db="EMBL/GenBank/DDBJ databases">
        <authorList>
            <person name="Grouzdev D.S."/>
            <person name="Gaisin V.A."/>
            <person name="Rysina M.S."/>
            <person name="Gorlenko V.M."/>
        </authorList>
    </citation>
    <scope>NUCLEOTIDE SEQUENCE [LARGE SCALE GENOMIC DNA]</scope>
    <source>
        <strain evidence="11">Kir15-3F</strain>
    </source>
</reference>
<comment type="caution">
    <text evidence="10">The sequence shown here is derived from an EMBL/GenBank/DDBJ whole genome shotgun (WGS) entry which is preliminary data.</text>
</comment>
<feature type="transmembrane region" description="Helical" evidence="9">
    <location>
        <begin position="151"/>
        <end position="169"/>
    </location>
</feature>
<dbReference type="GO" id="GO:0012505">
    <property type="term" value="C:endomembrane system"/>
    <property type="evidence" value="ECO:0007669"/>
    <property type="project" value="UniProtKB-SubCell"/>
</dbReference>
<dbReference type="PANTHER" id="PTHR31998">
    <property type="entry name" value="K(+)-INSENSITIVE PYROPHOSPHATE-ENERGIZED PROTON PUMP"/>
    <property type="match status" value="1"/>
</dbReference>
<feature type="transmembrane region" description="Helical" evidence="9">
    <location>
        <begin position="175"/>
        <end position="199"/>
    </location>
</feature>
<name>A0A2A6RLF4_9CHLR</name>
<feature type="transmembrane region" description="Helical" evidence="9">
    <location>
        <begin position="510"/>
        <end position="528"/>
    </location>
</feature>
<dbReference type="GO" id="GO:0009678">
    <property type="term" value="F:diphosphate hydrolysis-driven proton transmembrane transporter activity"/>
    <property type="evidence" value="ECO:0007669"/>
    <property type="project" value="UniProtKB-UniRule"/>
</dbReference>
<feature type="transmembrane region" description="Helical" evidence="9">
    <location>
        <begin position="652"/>
        <end position="670"/>
    </location>
</feature>
<dbReference type="AlphaFoldDB" id="A0A2A6RLF4"/>
<dbReference type="GO" id="GO:0004427">
    <property type="term" value="F:inorganic diphosphate phosphatase activity"/>
    <property type="evidence" value="ECO:0007669"/>
    <property type="project" value="UniProtKB-UniRule"/>
</dbReference>
<feature type="transmembrane region" description="Helical" evidence="9">
    <location>
        <begin position="67"/>
        <end position="86"/>
    </location>
</feature>
<feature type="transmembrane region" description="Helical" evidence="9">
    <location>
        <begin position="743"/>
        <end position="763"/>
    </location>
</feature>
<feature type="transmembrane region" description="Helical" evidence="9">
    <location>
        <begin position="560"/>
        <end position="579"/>
    </location>
</feature>
<dbReference type="InterPro" id="IPR004131">
    <property type="entry name" value="PPase-energised_H-pump"/>
</dbReference>
<comment type="cofactor">
    <cofactor evidence="9">
        <name>Mg(2+)</name>
        <dbReference type="ChEBI" id="CHEBI:18420"/>
    </cofactor>
</comment>
<dbReference type="NCBIfam" id="TIGR01104">
    <property type="entry name" value="V_PPase"/>
    <property type="match status" value="1"/>
</dbReference>
<dbReference type="NCBIfam" id="NF001960">
    <property type="entry name" value="PRK00733.3-5"/>
    <property type="match status" value="1"/>
</dbReference>
<dbReference type="OrthoDB" id="9808652at2"/>
<accession>A0A2A6RLF4</accession>
<organism evidence="10 11">
    <name type="scientific">Candidatus Viridilinea mediisalina</name>
    <dbReference type="NCBI Taxonomy" id="2024553"/>
    <lineage>
        <taxon>Bacteria</taxon>
        <taxon>Bacillati</taxon>
        <taxon>Chloroflexota</taxon>
        <taxon>Chloroflexia</taxon>
        <taxon>Chloroflexales</taxon>
        <taxon>Chloroflexineae</taxon>
        <taxon>Oscillochloridaceae</taxon>
        <taxon>Candidatus Viridilinea</taxon>
    </lineage>
</organism>
<evidence type="ECO:0000313" key="11">
    <source>
        <dbReference type="Proteomes" id="UP000220527"/>
    </source>
</evidence>
<keyword evidence="8 9" id="KW-0472">Membrane</keyword>
<comment type="subcellular location">
    <subcellularLocation>
        <location evidence="9">Cell membrane</location>
        <topology evidence="9">Multi-pass membrane protein</topology>
    </subcellularLocation>
    <subcellularLocation>
        <location evidence="1">Endomembrane system</location>
        <topology evidence="1">Multi-pass membrane protein</topology>
    </subcellularLocation>
</comment>
<evidence type="ECO:0000256" key="7">
    <source>
        <dbReference type="ARBA" id="ARBA00023065"/>
    </source>
</evidence>
<feature type="transmembrane region" description="Helical" evidence="9">
    <location>
        <begin position="415"/>
        <end position="435"/>
    </location>
</feature>
<dbReference type="GO" id="GO:0005886">
    <property type="term" value="C:plasma membrane"/>
    <property type="evidence" value="ECO:0007669"/>
    <property type="project" value="UniProtKB-SubCell"/>
</dbReference>
<keyword evidence="2 9" id="KW-0813">Transport</keyword>
<keyword evidence="9" id="KW-1003">Cell membrane</keyword>
<keyword evidence="11" id="KW-1185">Reference proteome</keyword>
<feature type="transmembrane region" description="Helical" evidence="9">
    <location>
        <begin position="106"/>
        <end position="131"/>
    </location>
</feature>
<feature type="transmembrane region" description="Helical" evidence="9">
    <location>
        <begin position="327"/>
        <end position="347"/>
    </location>
</feature>
<feature type="transmembrane region" description="Helical" evidence="9">
    <location>
        <begin position="718"/>
        <end position="737"/>
    </location>
</feature>
<keyword evidence="6 9" id="KW-1133">Transmembrane helix</keyword>
<proteinExistence type="inferred from homology"/>
<keyword evidence="4 9" id="KW-0460">Magnesium</keyword>
<feature type="transmembrane region" description="Helical" evidence="9">
    <location>
        <begin position="441"/>
        <end position="460"/>
    </location>
</feature>
<comment type="function">
    <text evidence="9">Proton pump that utilizes the energy of pyrophosphate hydrolysis as the driving force for proton movement across the membrane. Generates a proton motive force.</text>
</comment>
<evidence type="ECO:0000256" key="3">
    <source>
        <dbReference type="ARBA" id="ARBA00022692"/>
    </source>
</evidence>
<comment type="caution">
    <text evidence="9">Lacks conserved residue(s) required for the propagation of feature annotation.</text>
</comment>
<evidence type="ECO:0000256" key="5">
    <source>
        <dbReference type="ARBA" id="ARBA00022967"/>
    </source>
</evidence>
<dbReference type="HAMAP" id="MF_01129">
    <property type="entry name" value="PPase_energized_pump"/>
    <property type="match status" value="1"/>
</dbReference>
<dbReference type="PIRSF" id="PIRSF001265">
    <property type="entry name" value="H+-PPase"/>
    <property type="match status" value="1"/>
</dbReference>
<evidence type="ECO:0000256" key="1">
    <source>
        <dbReference type="ARBA" id="ARBA00004127"/>
    </source>
</evidence>
<gene>
    <name evidence="9" type="primary">hppA</name>
    <name evidence="10" type="ORF">CJ255_06415</name>
</gene>
<evidence type="ECO:0000256" key="8">
    <source>
        <dbReference type="ARBA" id="ARBA00023136"/>
    </source>
</evidence>
<keyword evidence="9" id="KW-0375">Hydrogen ion transport</keyword>
<feature type="transmembrane region" description="Helical" evidence="9">
    <location>
        <begin position="13"/>
        <end position="31"/>
    </location>
</feature>
<dbReference type="EC" id="7.1.3.1" evidence="9"/>
<evidence type="ECO:0000256" key="2">
    <source>
        <dbReference type="ARBA" id="ARBA00022448"/>
    </source>
</evidence>
<dbReference type="Pfam" id="PF03030">
    <property type="entry name" value="H_PPase"/>
    <property type="match status" value="1"/>
</dbReference>
<comment type="subunit">
    <text evidence="9">Homodimer.</text>
</comment>
<evidence type="ECO:0000256" key="6">
    <source>
        <dbReference type="ARBA" id="ARBA00022989"/>
    </source>
</evidence>
<feature type="transmembrane region" description="Helical" evidence="9">
    <location>
        <begin position="287"/>
        <end position="311"/>
    </location>
</feature>
<keyword evidence="5 9" id="KW-1278">Translocase</keyword>
<keyword evidence="7 9" id="KW-0406">Ion transport</keyword>
<feature type="transmembrane region" description="Helical" evidence="9">
    <location>
        <begin position="626"/>
        <end position="646"/>
    </location>
</feature>
<dbReference type="RefSeq" id="WP_097643266.1">
    <property type="nucleotide sequence ID" value="NZ_NQWI01000019.1"/>
</dbReference>
<comment type="similarity">
    <text evidence="9">Belongs to the H(+)-translocating pyrophosphatase (TC 3.A.10) family. K(+)-insensitive subfamily.</text>
</comment>
<feature type="transmembrane region" description="Helical" evidence="9">
    <location>
        <begin position="260"/>
        <end position="281"/>
    </location>
</feature>